<accession>A0A380W2D2</accession>
<reference evidence="1 2" key="1">
    <citation type="submission" date="2018-06" db="EMBL/GenBank/DDBJ databases">
        <authorList>
            <consortium name="Pathogen Informatics"/>
            <person name="Doyle S."/>
        </authorList>
    </citation>
    <scope>NUCLEOTIDE SEQUENCE [LARGE SCALE GENOMIC DNA]</scope>
    <source>
        <strain evidence="1 2">NCTC12722</strain>
    </source>
</reference>
<dbReference type="Pfam" id="PF13578">
    <property type="entry name" value="Methyltransf_24"/>
    <property type="match status" value="1"/>
</dbReference>
<dbReference type="RefSeq" id="WP_002717883.1">
    <property type="nucleotide sequence ID" value="NZ_UFSI01000001.1"/>
</dbReference>
<evidence type="ECO:0000313" key="1">
    <source>
        <dbReference type="EMBL" id="SUU83102.1"/>
    </source>
</evidence>
<sequence>MQETTAASLEEVFEKRATENDSYPSQLITNVNTETVDTFVRFNCKRYAEFGVNLGSTTLEIARHLNGDGEIYLFDYQYNVDYVASLLKSNGFKNVHPFGSSAKLLDSYNWPLSHLLERKADDIFDYCFIDGAHTWNVDALTFFLVDRLLAVGGLIDFDDYDWCLGKSPTLAPHLFPKTAEFYTSEQIDDQQVKRVVDLLVKTSPRYETILENKIYRKLAHDGDLLSASKQPSIWERLFGG</sequence>
<dbReference type="AlphaFoldDB" id="A0A380W2D2"/>
<proteinExistence type="predicted"/>
<dbReference type="SUPFAM" id="SSF53335">
    <property type="entry name" value="S-adenosyl-L-methionine-dependent methyltransferases"/>
    <property type="match status" value="1"/>
</dbReference>
<organism evidence="1 2">
    <name type="scientific">Afipia felis</name>
    <name type="common">Cat scratch disease bacillus</name>
    <dbReference type="NCBI Taxonomy" id="1035"/>
    <lineage>
        <taxon>Bacteria</taxon>
        <taxon>Pseudomonadati</taxon>
        <taxon>Pseudomonadota</taxon>
        <taxon>Alphaproteobacteria</taxon>
        <taxon>Hyphomicrobiales</taxon>
        <taxon>Nitrobacteraceae</taxon>
        <taxon>Afipia</taxon>
    </lineage>
</organism>
<dbReference type="Gene3D" id="3.40.50.150">
    <property type="entry name" value="Vaccinia Virus protein VP39"/>
    <property type="match status" value="1"/>
</dbReference>
<dbReference type="EMBL" id="UIGB01000001">
    <property type="protein sequence ID" value="SUU83102.1"/>
    <property type="molecule type" value="Genomic_DNA"/>
</dbReference>
<evidence type="ECO:0008006" key="3">
    <source>
        <dbReference type="Google" id="ProtNLM"/>
    </source>
</evidence>
<name>A0A380W2D2_AFIFE</name>
<dbReference type="Proteomes" id="UP000254343">
    <property type="component" value="Unassembled WGS sequence"/>
</dbReference>
<dbReference type="InterPro" id="IPR029063">
    <property type="entry name" value="SAM-dependent_MTases_sf"/>
</dbReference>
<dbReference type="OrthoDB" id="174925at2"/>
<evidence type="ECO:0000313" key="2">
    <source>
        <dbReference type="Proteomes" id="UP000254343"/>
    </source>
</evidence>
<gene>
    <name evidence="1" type="ORF">NCTC12722_00262</name>
</gene>
<protein>
    <recommendedName>
        <fullName evidence="3">O-methyltransferase</fullName>
    </recommendedName>
</protein>